<dbReference type="GO" id="GO:0005737">
    <property type="term" value="C:cytoplasm"/>
    <property type="evidence" value="ECO:0007669"/>
    <property type="project" value="TreeGrafter"/>
</dbReference>
<dbReference type="SUPFAM" id="SSF56801">
    <property type="entry name" value="Acetyl-CoA synthetase-like"/>
    <property type="match status" value="1"/>
</dbReference>
<dbReference type="AlphaFoldDB" id="A0A6H9RL92"/>
<dbReference type="PANTHER" id="PTHR45527:SF1">
    <property type="entry name" value="FATTY ACID SYNTHASE"/>
    <property type="match status" value="1"/>
</dbReference>
<protein>
    <submittedName>
        <fullName evidence="2">Amino acid adenylation domain-containing protein</fullName>
    </submittedName>
</protein>
<accession>A0A6H9RL92</accession>
<comment type="caution">
    <text evidence="2">The sequence shown here is derived from an EMBL/GenBank/DDBJ whole genome shotgun (WGS) entry which is preliminary data.</text>
</comment>
<feature type="non-terminal residue" evidence="2">
    <location>
        <position position="1"/>
    </location>
</feature>
<dbReference type="GO" id="GO:0031177">
    <property type="term" value="F:phosphopantetheine binding"/>
    <property type="evidence" value="ECO:0007669"/>
    <property type="project" value="TreeGrafter"/>
</dbReference>
<evidence type="ECO:0000259" key="1">
    <source>
        <dbReference type="Pfam" id="PF00501"/>
    </source>
</evidence>
<proteinExistence type="predicted"/>
<feature type="non-terminal residue" evidence="2">
    <location>
        <position position="143"/>
    </location>
</feature>
<dbReference type="InterPro" id="IPR000873">
    <property type="entry name" value="AMP-dep_synth/lig_dom"/>
</dbReference>
<dbReference type="Pfam" id="PF00501">
    <property type="entry name" value="AMP-binding"/>
    <property type="match status" value="1"/>
</dbReference>
<dbReference type="GO" id="GO:0044550">
    <property type="term" value="P:secondary metabolite biosynthetic process"/>
    <property type="evidence" value="ECO:0007669"/>
    <property type="project" value="TreeGrafter"/>
</dbReference>
<dbReference type="InterPro" id="IPR042099">
    <property type="entry name" value="ANL_N_sf"/>
</dbReference>
<dbReference type="EMBL" id="VZPQ01000861">
    <property type="protein sequence ID" value="KAB0530150.1"/>
    <property type="molecule type" value="Genomic_DNA"/>
</dbReference>
<organism evidence="2 3">
    <name type="scientific">Pseudomonas palleroniana</name>
    <dbReference type="NCBI Taxonomy" id="191390"/>
    <lineage>
        <taxon>Bacteria</taxon>
        <taxon>Pseudomonadati</taxon>
        <taxon>Pseudomonadota</taxon>
        <taxon>Gammaproteobacteria</taxon>
        <taxon>Pseudomonadales</taxon>
        <taxon>Pseudomonadaceae</taxon>
        <taxon>Pseudomonas</taxon>
    </lineage>
</organism>
<dbReference type="PANTHER" id="PTHR45527">
    <property type="entry name" value="NONRIBOSOMAL PEPTIDE SYNTHETASE"/>
    <property type="match status" value="1"/>
</dbReference>
<sequence>DCLKIVPSHLAALLDSEQATLPLTLILGGEPIPATLIERIARLRSDCRVFNHYGPTEATVGVMIHPLSLHGAAGDCAALTQVLGNNQVYLLDADLRLAPVGVLGEVYLGGAQLCRGYLHAEADEQTFIQSPFDPAQRLYRTGD</sequence>
<dbReference type="Proteomes" id="UP000423257">
    <property type="component" value="Unassembled WGS sequence"/>
</dbReference>
<reference evidence="2 3" key="1">
    <citation type="submission" date="2019-09" db="EMBL/GenBank/DDBJ databases">
        <title>Draft genome sequences of 48 bacterial type strains from the CCUG.</title>
        <authorList>
            <person name="Tunovic T."/>
            <person name="Pineiro-Iglesias B."/>
            <person name="Unosson C."/>
            <person name="Inganas E."/>
            <person name="Ohlen M."/>
            <person name="Cardew S."/>
            <person name="Jensie-Markopoulos S."/>
            <person name="Salva-Serra F."/>
            <person name="Jaen-Luchoro D."/>
            <person name="Karlsson R."/>
            <person name="Svensson-Stadler L."/>
            <person name="Chun J."/>
            <person name="Moore E."/>
        </authorList>
    </citation>
    <scope>NUCLEOTIDE SEQUENCE [LARGE SCALE GENOMIC DNA]</scope>
    <source>
        <strain evidence="2 3">CCUG 51524</strain>
    </source>
</reference>
<feature type="domain" description="AMP-dependent synthetase/ligase" evidence="1">
    <location>
        <begin position="3"/>
        <end position="118"/>
    </location>
</feature>
<dbReference type="GO" id="GO:0043041">
    <property type="term" value="P:amino acid activation for nonribosomal peptide biosynthetic process"/>
    <property type="evidence" value="ECO:0007669"/>
    <property type="project" value="TreeGrafter"/>
</dbReference>
<dbReference type="RefSeq" id="WP_151153115.1">
    <property type="nucleotide sequence ID" value="NZ_VZPQ01000861.1"/>
</dbReference>
<name>A0A6H9RL92_9PSED</name>
<evidence type="ECO:0000313" key="3">
    <source>
        <dbReference type="Proteomes" id="UP000423257"/>
    </source>
</evidence>
<evidence type="ECO:0000313" key="2">
    <source>
        <dbReference type="EMBL" id="KAB0530150.1"/>
    </source>
</evidence>
<gene>
    <name evidence="2" type="ORF">F7R03_32655</name>
</gene>
<dbReference type="Gene3D" id="3.40.50.12780">
    <property type="entry name" value="N-terminal domain of ligase-like"/>
    <property type="match status" value="1"/>
</dbReference>